<proteinExistence type="predicted"/>
<dbReference type="GeneID" id="62195516"/>
<keyword evidence="1" id="KW-0433">Leucine-rich repeat</keyword>
<sequence>MKENNAKEIVEHFERLAAEATGPRSATGPKSETVIPKEKSEGEMNNSVPIDTVHTDDCIPAGPPKLVNKYILNKNFNEPSPERDGSFGDNSSDPSFQEWMPEVLKGQRWGKIDSEGNSSDYTTSPGGDGAQVLDENPYLSVNAKTNTIVKNSELEVEGQDEAEWRKYKNDEFVRHLNANNFKGSNIDGGFVADTFAKKSKGGSNSVLSESFTPRSPLKLFGDRHDTYTKGKLKNILGYVNKGSKEGEEEQEAEGDEKINHLLQSADSIYNKVVASARAATNPDESNSMTYTDEEYTSDADEFNSERSGATFSANAYYKNGDNILKNLKRKFSQPLPKPGSEISDYTSDEDELKTTMASASASASASAVVIKQLDEDPDLTPSLELLQKQFNISMSDLGHSIKPLTMPRIQEDKDDEDSIKTAESSPKYRGLNFISAEDYKDKVFDKKQNKYVTKEQYAQLYGGDISDRSNDDVFSGVSETIQKTPGILKHDTGVRTPREVSFKLPDEPSNLSFSQTNAALVSAITETYPEEDWDYVEQLDISGKGLDKLRELKRFTPHLWLLDASNNDITHVEGVPEKVQIIKLNRNKFGSLASFELSNLQVLELDENVLENLSGLSSLTNLTKLSISSNQLTDISHLQSLRMLRYLNLGNNKLKGTINFANYQMWLLEDLIIDDNEISGLVGIESLPNLVYLSANGNPNLHTLSCQGVKHENLKRLSINSTRLSELDLSRFPNLMRLSIDRTEIQRLEGLGKYLEKVSFKYQSSSENATLSILKNSLDNENLRWVKFTGGSVKFGFPAHRFSSITKLDISATGLNTLPRRFGEMFPLLTDLNVNFNNLENLKGVEGLHQLRKLKLLGNSFNRMEDIFNYTESLRSSLELLDMRVNPVTKGFYPYVFYDPETGNENEDETLNNGETTVTTLNLKDYDDIEAFSVEYERLYTKEMLSKWNNKNDLYENKQSTTSSTQKQEYQMEAIVWFYTIRYLDGLKIDSSRRVQEYKRFTGVQ</sequence>
<dbReference type="AlphaFoldDB" id="A0A875RZ21"/>
<dbReference type="Proteomes" id="UP000662931">
    <property type="component" value="Chromosome 2"/>
</dbReference>
<organism evidence="4 5">
    <name type="scientific">Eeniella nana</name>
    <name type="common">Yeast</name>
    <name type="synonym">Brettanomyces nanus</name>
    <dbReference type="NCBI Taxonomy" id="13502"/>
    <lineage>
        <taxon>Eukaryota</taxon>
        <taxon>Fungi</taxon>
        <taxon>Dikarya</taxon>
        <taxon>Ascomycota</taxon>
        <taxon>Saccharomycotina</taxon>
        <taxon>Pichiomycetes</taxon>
        <taxon>Pichiales</taxon>
        <taxon>Pichiaceae</taxon>
        <taxon>Brettanomyces</taxon>
    </lineage>
</organism>
<dbReference type="PANTHER" id="PTHR47566:SF1">
    <property type="entry name" value="PROTEIN NUD1"/>
    <property type="match status" value="1"/>
</dbReference>
<dbReference type="GO" id="GO:0061499">
    <property type="term" value="C:outer plaque of mitotic spindle pole body"/>
    <property type="evidence" value="ECO:0007669"/>
    <property type="project" value="TreeGrafter"/>
</dbReference>
<dbReference type="OrthoDB" id="7451790at2759"/>
<dbReference type="PROSITE" id="PS51450">
    <property type="entry name" value="LRR"/>
    <property type="match status" value="2"/>
</dbReference>
<evidence type="ECO:0000313" key="5">
    <source>
        <dbReference type="Proteomes" id="UP000662931"/>
    </source>
</evidence>
<gene>
    <name evidence="4" type="ORF">FOA43_002115</name>
</gene>
<dbReference type="GO" id="GO:0035591">
    <property type="term" value="F:signaling adaptor activity"/>
    <property type="evidence" value="ECO:0007669"/>
    <property type="project" value="TreeGrafter"/>
</dbReference>
<dbReference type="SUPFAM" id="SSF52058">
    <property type="entry name" value="L domain-like"/>
    <property type="match status" value="2"/>
</dbReference>
<name>A0A875RZ21_EENNA</name>
<dbReference type="RefSeq" id="XP_038778346.1">
    <property type="nucleotide sequence ID" value="XM_038922418.1"/>
</dbReference>
<dbReference type="InterPro" id="IPR032675">
    <property type="entry name" value="LRR_dom_sf"/>
</dbReference>
<evidence type="ECO:0000313" key="4">
    <source>
        <dbReference type="EMBL" id="QPG74781.1"/>
    </source>
</evidence>
<feature type="compositionally biased region" description="Acidic residues" evidence="3">
    <location>
        <begin position="291"/>
        <end position="302"/>
    </location>
</feature>
<feature type="compositionally biased region" description="Polar residues" evidence="3">
    <location>
        <begin position="115"/>
        <end position="125"/>
    </location>
</feature>
<feature type="region of interest" description="Disordered" evidence="3">
    <location>
        <begin position="110"/>
        <end position="134"/>
    </location>
</feature>
<dbReference type="PANTHER" id="PTHR47566">
    <property type="match status" value="1"/>
</dbReference>
<dbReference type="InterPro" id="IPR025875">
    <property type="entry name" value="Leu-rich_rpt_4"/>
</dbReference>
<dbReference type="KEGG" id="bnn:FOA43_002115"/>
<dbReference type="GO" id="GO:1902412">
    <property type="term" value="P:regulation of mitotic cytokinesis"/>
    <property type="evidence" value="ECO:0007669"/>
    <property type="project" value="TreeGrafter"/>
</dbReference>
<feature type="region of interest" description="Disordered" evidence="3">
    <location>
        <begin position="72"/>
        <end position="97"/>
    </location>
</feature>
<dbReference type="Gene3D" id="3.80.10.10">
    <property type="entry name" value="Ribonuclease Inhibitor"/>
    <property type="match status" value="3"/>
</dbReference>
<accession>A0A875RZ21</accession>
<protein>
    <submittedName>
        <fullName evidence="4">Uncharacterized protein</fullName>
    </submittedName>
</protein>
<dbReference type="Pfam" id="PF12799">
    <property type="entry name" value="LRR_4"/>
    <property type="match status" value="1"/>
</dbReference>
<keyword evidence="5" id="KW-1185">Reference proteome</keyword>
<feature type="region of interest" description="Disordered" evidence="3">
    <location>
        <begin position="15"/>
        <end position="59"/>
    </location>
</feature>
<dbReference type="SMART" id="SM00365">
    <property type="entry name" value="LRR_SD22"/>
    <property type="match status" value="3"/>
</dbReference>
<keyword evidence="2" id="KW-0677">Repeat</keyword>
<feature type="region of interest" description="Disordered" evidence="3">
    <location>
        <begin position="278"/>
        <end position="303"/>
    </location>
</feature>
<dbReference type="InterPro" id="IPR052574">
    <property type="entry name" value="CDIRP"/>
</dbReference>
<dbReference type="GO" id="GO:0031028">
    <property type="term" value="P:septation initiation signaling"/>
    <property type="evidence" value="ECO:0007669"/>
    <property type="project" value="TreeGrafter"/>
</dbReference>
<evidence type="ECO:0000256" key="3">
    <source>
        <dbReference type="SAM" id="MobiDB-lite"/>
    </source>
</evidence>
<reference evidence="4" key="1">
    <citation type="submission" date="2020-10" db="EMBL/GenBank/DDBJ databases">
        <authorList>
            <person name="Roach M.J.R."/>
        </authorList>
    </citation>
    <scope>NUCLEOTIDE SEQUENCE</scope>
    <source>
        <strain evidence="4">CBS 1945</strain>
    </source>
</reference>
<evidence type="ECO:0000256" key="1">
    <source>
        <dbReference type="ARBA" id="ARBA00022614"/>
    </source>
</evidence>
<dbReference type="InterPro" id="IPR001611">
    <property type="entry name" value="Leu-rich_rpt"/>
</dbReference>
<dbReference type="EMBL" id="CP064813">
    <property type="protein sequence ID" value="QPG74781.1"/>
    <property type="molecule type" value="Genomic_DNA"/>
</dbReference>
<evidence type="ECO:0000256" key="2">
    <source>
        <dbReference type="ARBA" id="ARBA00022737"/>
    </source>
</evidence>